<dbReference type="Gene3D" id="3.30.70.20">
    <property type="match status" value="1"/>
</dbReference>
<evidence type="ECO:0000313" key="8">
    <source>
        <dbReference type="Proteomes" id="UP000886723"/>
    </source>
</evidence>
<dbReference type="InterPro" id="IPR029479">
    <property type="entry name" value="Nitroreductase"/>
</dbReference>
<sequence>MEKQVVIFDHNKCISCGACAKDCIRQAISKGPEGMEISGSCFLCGHCVAVCPTGAVSIPEYEDCPVEYDPSVSAIDGEQMLLAVKFRRSVRNYRKNPIEEEKLRLLVDAGTHAATAANRQEISYVIVQEKRQELKRLVFEGMGQLLENASDAGKEDPFLQTIRKFYENRDAAEEEEMLFRNAPAVIYLLGDHSFDAGLAAQCMELVGCSLGLGFMYNGYLTRISSRLPRVREFLGIGEEQIQMCMLAGYPKVRYRRTAPKKTPRVRWL</sequence>
<evidence type="ECO:0000256" key="5">
    <source>
        <dbReference type="ARBA" id="ARBA00023014"/>
    </source>
</evidence>
<dbReference type="SUPFAM" id="SSF54862">
    <property type="entry name" value="4Fe-4S ferredoxins"/>
    <property type="match status" value="1"/>
</dbReference>
<dbReference type="PANTHER" id="PTHR43673:SF10">
    <property type="entry name" value="NADH DEHYDROGENASE_NAD(P)H NITROREDUCTASE XCC3605-RELATED"/>
    <property type="match status" value="1"/>
</dbReference>
<evidence type="ECO:0000256" key="4">
    <source>
        <dbReference type="ARBA" id="ARBA00023004"/>
    </source>
</evidence>
<comment type="similarity">
    <text evidence="1">Belongs to the nitroreductase family.</text>
</comment>
<keyword evidence="3" id="KW-0560">Oxidoreductase</keyword>
<dbReference type="PANTHER" id="PTHR43673">
    <property type="entry name" value="NAD(P)H NITROREDUCTASE YDGI-RELATED"/>
    <property type="match status" value="1"/>
</dbReference>
<dbReference type="PROSITE" id="PS51379">
    <property type="entry name" value="4FE4S_FER_2"/>
    <property type="match status" value="2"/>
</dbReference>
<evidence type="ECO:0000256" key="3">
    <source>
        <dbReference type="ARBA" id="ARBA00023002"/>
    </source>
</evidence>
<reference evidence="7" key="2">
    <citation type="journal article" date="2021" name="PeerJ">
        <title>Extensive microbial diversity within the chicken gut microbiome revealed by metagenomics and culture.</title>
        <authorList>
            <person name="Gilroy R."/>
            <person name="Ravi A."/>
            <person name="Getino M."/>
            <person name="Pursley I."/>
            <person name="Horton D.L."/>
            <person name="Alikhan N.F."/>
            <person name="Baker D."/>
            <person name="Gharbi K."/>
            <person name="Hall N."/>
            <person name="Watson M."/>
            <person name="Adriaenssens E.M."/>
            <person name="Foster-Nyarko E."/>
            <person name="Jarju S."/>
            <person name="Secka A."/>
            <person name="Antonio M."/>
            <person name="Oren A."/>
            <person name="Chaudhuri R.R."/>
            <person name="La Ragione R."/>
            <person name="Hildebrand F."/>
            <person name="Pallen M.J."/>
        </authorList>
    </citation>
    <scope>NUCLEOTIDE SEQUENCE</scope>
    <source>
        <strain evidence="7">ChiBcec2-4451</strain>
    </source>
</reference>
<feature type="domain" description="4Fe-4S ferredoxin-type" evidence="6">
    <location>
        <begin position="3"/>
        <end position="33"/>
    </location>
</feature>
<feature type="domain" description="4Fe-4S ferredoxin-type" evidence="6">
    <location>
        <begin position="41"/>
        <end position="61"/>
    </location>
</feature>
<dbReference type="InterPro" id="IPR000415">
    <property type="entry name" value="Nitroreductase-like"/>
</dbReference>
<dbReference type="Pfam" id="PF00881">
    <property type="entry name" value="Nitroreductase"/>
    <property type="match status" value="1"/>
</dbReference>
<gene>
    <name evidence="7" type="ORF">IAA63_08520</name>
</gene>
<dbReference type="InterPro" id="IPR017896">
    <property type="entry name" value="4Fe4S_Fe-S-bd"/>
</dbReference>
<keyword evidence="5" id="KW-0411">Iron-sulfur</keyword>
<evidence type="ECO:0000256" key="1">
    <source>
        <dbReference type="ARBA" id="ARBA00007118"/>
    </source>
</evidence>
<comment type="caution">
    <text evidence="7">The sequence shown here is derived from an EMBL/GenBank/DDBJ whole genome shotgun (WGS) entry which is preliminary data.</text>
</comment>
<dbReference type="PROSITE" id="PS00198">
    <property type="entry name" value="4FE4S_FER_1"/>
    <property type="match status" value="1"/>
</dbReference>
<dbReference type="Pfam" id="PF12838">
    <property type="entry name" value="Fer4_7"/>
    <property type="match status" value="1"/>
</dbReference>
<dbReference type="Proteomes" id="UP000886723">
    <property type="component" value="Unassembled WGS sequence"/>
</dbReference>
<dbReference type="GO" id="GO:0051536">
    <property type="term" value="F:iron-sulfur cluster binding"/>
    <property type="evidence" value="ECO:0007669"/>
    <property type="project" value="UniProtKB-KW"/>
</dbReference>
<evidence type="ECO:0000259" key="6">
    <source>
        <dbReference type="PROSITE" id="PS51379"/>
    </source>
</evidence>
<keyword evidence="2" id="KW-0479">Metal-binding</keyword>
<dbReference type="InterPro" id="IPR017900">
    <property type="entry name" value="4Fe4S_Fe_S_CS"/>
</dbReference>
<evidence type="ECO:0000313" key="7">
    <source>
        <dbReference type="EMBL" id="HIV13163.1"/>
    </source>
</evidence>
<dbReference type="GO" id="GO:0046872">
    <property type="term" value="F:metal ion binding"/>
    <property type="evidence" value="ECO:0007669"/>
    <property type="project" value="UniProtKB-KW"/>
</dbReference>
<dbReference type="Gene3D" id="3.40.109.10">
    <property type="entry name" value="NADH Oxidase"/>
    <property type="match status" value="1"/>
</dbReference>
<evidence type="ECO:0000256" key="2">
    <source>
        <dbReference type="ARBA" id="ARBA00022723"/>
    </source>
</evidence>
<accession>A0A9D1NVD4</accession>
<dbReference type="AlphaFoldDB" id="A0A9D1NVD4"/>
<organism evidence="7 8">
    <name type="scientific">Candidatus Pullilachnospira stercoravium</name>
    <dbReference type="NCBI Taxonomy" id="2840913"/>
    <lineage>
        <taxon>Bacteria</taxon>
        <taxon>Bacillati</taxon>
        <taxon>Bacillota</taxon>
        <taxon>Clostridia</taxon>
        <taxon>Lachnospirales</taxon>
        <taxon>Lachnospiraceae</taxon>
        <taxon>Lachnospiraceae incertae sedis</taxon>
        <taxon>Candidatus Pullilachnospira</taxon>
    </lineage>
</organism>
<dbReference type="EMBL" id="DVON01000180">
    <property type="protein sequence ID" value="HIV13163.1"/>
    <property type="molecule type" value="Genomic_DNA"/>
</dbReference>
<keyword evidence="4" id="KW-0408">Iron</keyword>
<name>A0A9D1NVD4_9FIRM</name>
<protein>
    <submittedName>
        <fullName evidence="7">Nitroreductase family protein</fullName>
    </submittedName>
</protein>
<dbReference type="SUPFAM" id="SSF55469">
    <property type="entry name" value="FMN-dependent nitroreductase-like"/>
    <property type="match status" value="1"/>
</dbReference>
<reference evidence="7" key="1">
    <citation type="submission" date="2020-10" db="EMBL/GenBank/DDBJ databases">
        <authorList>
            <person name="Gilroy R."/>
        </authorList>
    </citation>
    <scope>NUCLEOTIDE SEQUENCE</scope>
    <source>
        <strain evidence="7">ChiBcec2-4451</strain>
    </source>
</reference>
<proteinExistence type="inferred from homology"/>
<dbReference type="GO" id="GO:0016491">
    <property type="term" value="F:oxidoreductase activity"/>
    <property type="evidence" value="ECO:0007669"/>
    <property type="project" value="UniProtKB-KW"/>
</dbReference>